<dbReference type="Pfam" id="PF00100">
    <property type="entry name" value="Zona_pellucida"/>
    <property type="match status" value="1"/>
</dbReference>
<evidence type="ECO:0000313" key="7">
    <source>
        <dbReference type="Proteomes" id="UP000198287"/>
    </source>
</evidence>
<dbReference type="SMART" id="SM00241">
    <property type="entry name" value="ZP"/>
    <property type="match status" value="1"/>
</dbReference>
<comment type="caution">
    <text evidence="6">The sequence shown here is derived from an EMBL/GenBank/DDBJ whole genome shotgun (WGS) entry which is preliminary data.</text>
</comment>
<dbReference type="OMA" id="GHACAND"/>
<feature type="transmembrane region" description="Helical" evidence="3">
    <location>
        <begin position="512"/>
        <end position="538"/>
    </location>
</feature>
<evidence type="ECO:0000256" key="2">
    <source>
        <dbReference type="SAM" id="MobiDB-lite"/>
    </source>
</evidence>
<dbReference type="InterPro" id="IPR042235">
    <property type="entry name" value="ZP-C_dom"/>
</dbReference>
<dbReference type="PANTHER" id="PTHR46560:SF4">
    <property type="entry name" value="DUSKY"/>
    <property type="match status" value="1"/>
</dbReference>
<evidence type="ECO:0000256" key="3">
    <source>
        <dbReference type="SAM" id="Phobius"/>
    </source>
</evidence>
<evidence type="ECO:0000256" key="4">
    <source>
        <dbReference type="SAM" id="SignalP"/>
    </source>
</evidence>
<dbReference type="InterPro" id="IPR001507">
    <property type="entry name" value="ZP_dom"/>
</dbReference>
<organism evidence="6 7">
    <name type="scientific">Folsomia candida</name>
    <name type="common">Springtail</name>
    <dbReference type="NCBI Taxonomy" id="158441"/>
    <lineage>
        <taxon>Eukaryota</taxon>
        <taxon>Metazoa</taxon>
        <taxon>Ecdysozoa</taxon>
        <taxon>Arthropoda</taxon>
        <taxon>Hexapoda</taxon>
        <taxon>Collembola</taxon>
        <taxon>Entomobryomorpha</taxon>
        <taxon>Isotomoidea</taxon>
        <taxon>Isotomidae</taxon>
        <taxon>Proisotominae</taxon>
        <taxon>Folsomia</taxon>
    </lineage>
</organism>
<feature type="region of interest" description="Disordered" evidence="2">
    <location>
        <begin position="423"/>
        <end position="445"/>
    </location>
</feature>
<keyword evidence="1" id="KW-1015">Disulfide bond</keyword>
<dbReference type="Proteomes" id="UP000198287">
    <property type="component" value="Unassembled WGS sequence"/>
</dbReference>
<dbReference type="PROSITE" id="PS51034">
    <property type="entry name" value="ZP_2"/>
    <property type="match status" value="1"/>
</dbReference>
<evidence type="ECO:0000259" key="5">
    <source>
        <dbReference type="PROSITE" id="PS51034"/>
    </source>
</evidence>
<evidence type="ECO:0000313" key="6">
    <source>
        <dbReference type="EMBL" id="OXA58733.1"/>
    </source>
</evidence>
<keyword evidence="3" id="KW-0472">Membrane</keyword>
<dbReference type="AlphaFoldDB" id="A0A226EM21"/>
<feature type="chain" id="PRO_5012578788" evidence="4">
    <location>
        <begin position="21"/>
        <end position="547"/>
    </location>
</feature>
<keyword evidence="3" id="KW-0812">Transmembrane</keyword>
<dbReference type="Pfam" id="PF25057">
    <property type="entry name" value="CUT_N"/>
    <property type="match status" value="1"/>
</dbReference>
<dbReference type="EMBL" id="LNIX01000003">
    <property type="protein sequence ID" value="OXA58733.1"/>
    <property type="molecule type" value="Genomic_DNA"/>
</dbReference>
<sequence>MWKFSLLLSIFHVLSASVLAGRHHQSAHRDFRDRYGPIVTAAASQHVSQVMGGYHYPVPASTNVNPQIQVAPKTVSEMMMMITTEVPTTTSAPATTMLPITSMRPKVVQVPASKVTKSSPSAVLAQASMSSVTQASVGQASLETSSAEENARQLHVHHSPQVQTIDVACGREKMTVRVAFDQEFNGVIYAKGHYSDPNCRFTAANQGQKVYQFEMVVGQCGVAYIDSGLTSGGQAHVEGMLVIILEPGVQEAWDEARRIRCLWEGNIDQTVTYPLSLNMLESQTLTFSGDTASANLEIQSGRGPRAPSVQGLVRVGEMLTAVVTVQGDPDFDLLVKNCVATDGTPTNRIILSDNRGCAVKTKLMGGWKKQKNSGSISAYAYLSAFKFPDIMDLFLECTVSLCKSTCEECPEYLEASLLHVPNHGHDHEDELPAPTAASGSQEQPSKIEVRTAARITKRSAEERFNDRYNETVSAESLRLRKVVRVVGPDDLPELAFRDSSSVYGHACANDCFSAFGIVAAVGTTFTMMLTLLGIFGIFRRHLRNEKC</sequence>
<dbReference type="OrthoDB" id="10068552at2759"/>
<dbReference type="PANTHER" id="PTHR46560">
    <property type="entry name" value="CYPHER, ISOFORM B"/>
    <property type="match status" value="1"/>
</dbReference>
<feature type="domain" description="ZP" evidence="5">
    <location>
        <begin position="168"/>
        <end position="416"/>
    </location>
</feature>
<dbReference type="Gene3D" id="2.60.40.4100">
    <property type="entry name" value="Zona pellucida, ZP-C domain"/>
    <property type="match status" value="1"/>
</dbReference>
<proteinExistence type="predicted"/>
<dbReference type="InterPro" id="IPR056953">
    <property type="entry name" value="CUT_N"/>
</dbReference>
<protein>
    <submittedName>
        <fullName evidence="6">Cuticlin-1</fullName>
    </submittedName>
</protein>
<dbReference type="InterPro" id="IPR055355">
    <property type="entry name" value="ZP-C"/>
</dbReference>
<keyword evidence="4" id="KW-0732">Signal</keyword>
<name>A0A226EM21_FOLCA</name>
<evidence type="ECO:0000256" key="1">
    <source>
        <dbReference type="ARBA" id="ARBA00023157"/>
    </source>
</evidence>
<feature type="signal peptide" evidence="4">
    <location>
        <begin position="1"/>
        <end position="20"/>
    </location>
</feature>
<gene>
    <name evidence="6" type="ORF">Fcan01_07667</name>
</gene>
<reference evidence="6 7" key="1">
    <citation type="submission" date="2015-12" db="EMBL/GenBank/DDBJ databases">
        <title>The genome of Folsomia candida.</title>
        <authorList>
            <person name="Faddeeva A."/>
            <person name="Derks M.F."/>
            <person name="Anvar Y."/>
            <person name="Smit S."/>
            <person name="Van Straalen N."/>
            <person name="Roelofs D."/>
        </authorList>
    </citation>
    <scope>NUCLEOTIDE SEQUENCE [LARGE SCALE GENOMIC DNA]</scope>
    <source>
        <strain evidence="6 7">VU population</strain>
        <tissue evidence="6">Whole body</tissue>
    </source>
</reference>
<dbReference type="STRING" id="158441.A0A226EM21"/>
<keyword evidence="7" id="KW-1185">Reference proteome</keyword>
<accession>A0A226EM21</accession>
<keyword evidence="3" id="KW-1133">Transmembrane helix</keyword>